<feature type="compositionally biased region" description="Polar residues" evidence="1">
    <location>
        <begin position="184"/>
        <end position="206"/>
    </location>
</feature>
<feature type="region of interest" description="Disordered" evidence="1">
    <location>
        <begin position="24"/>
        <end position="96"/>
    </location>
</feature>
<evidence type="ECO:0000256" key="1">
    <source>
        <dbReference type="SAM" id="MobiDB-lite"/>
    </source>
</evidence>
<feature type="compositionally biased region" description="Polar residues" evidence="1">
    <location>
        <begin position="36"/>
        <end position="52"/>
    </location>
</feature>
<feature type="compositionally biased region" description="Polar residues" evidence="1">
    <location>
        <begin position="216"/>
        <end position="227"/>
    </location>
</feature>
<dbReference type="AlphaFoldDB" id="A0AAI8UPE7"/>
<gene>
    <name evidence="2" type="ORF">BEMITA_LOCUS25</name>
</gene>
<evidence type="ECO:0000313" key="2">
    <source>
        <dbReference type="EMBL" id="CAH0746858.1"/>
    </source>
</evidence>
<reference evidence="2" key="1">
    <citation type="submission" date="2021-12" db="EMBL/GenBank/DDBJ databases">
        <authorList>
            <person name="King R."/>
        </authorList>
    </citation>
    <scope>NUCLEOTIDE SEQUENCE</scope>
</reference>
<feature type="compositionally biased region" description="Basic residues" evidence="1">
    <location>
        <begin position="54"/>
        <end position="72"/>
    </location>
</feature>
<dbReference type="EMBL" id="CAKKNF020000002">
    <property type="protein sequence ID" value="CAH0746858.1"/>
    <property type="molecule type" value="Genomic_DNA"/>
</dbReference>
<sequence>MPSRAAKIVQLAKLKQCLSECEAEDTNFDSSSSSSECRNTSGMEDIVSSPTHIQLKRRKVATSRKGKGRAGPRKNLIYDSDSEGDENFSSNLNSEKQQNLSFKDFHQKANDSKKLFTSSTPKDHSTNIHLGGKKKVLIKGLIPHEHDDQILSKQSQISFKTQILCTPTSKSEISPDNPLIAKSKSPTTVKVSELQASQSTGSSSILESPDLPEPLANSQPEVTSTPNNPRPSPEIPVIHQASSSKDSNSISTTLHDASTSKDSNSIPTTLHDASTSKDSNSISTTLHDASTSKDSNSASSTLHTDSGFSSQGQRSTVNTSNPSAGGGQAPDTADIFSACQQLNADWIKNQLRKRLKGKLAMYSYQKKGILLPEKRNDVVSVLIELELEDDELKRIHSHRFSAIAKAIVTHFSTEIETTYYIPRHKDKLGKVHKAKGKLYEKWINTRRQLEDINVIIKDNANGNSANEPVINNADLQEELTICKNNSVALPELIEVFKKTCHLRILLFGKGPKDIAKYITTYPALSKPDGHYLIEKDFDIVYPGKRNNFLTNWPEFGRKIFDHVFSIVARGDNKSLKINCSSLNIDLNIDDDEKKILNALFLLPLLLPSLTVQKKWKPSRIEVSEAFYLSVETIEEAQEKLAERTKRLQKHGLPELPTPVAVGHKYYVVVADHFWECDSALKAIDSCCKLLMLLKVLPQDCGYPFLFLKFFLYKIDVESHVGYPALSTLKNDLRM</sequence>
<dbReference type="Proteomes" id="UP001152759">
    <property type="component" value="Unassembled WGS sequence"/>
</dbReference>
<feature type="compositionally biased region" description="Low complexity" evidence="1">
    <location>
        <begin position="288"/>
        <end position="301"/>
    </location>
</feature>
<feature type="compositionally biased region" description="Low complexity" evidence="1">
    <location>
        <begin position="242"/>
        <end position="251"/>
    </location>
</feature>
<comment type="caution">
    <text evidence="2">The sequence shown here is derived from an EMBL/GenBank/DDBJ whole genome shotgun (WGS) entry which is preliminary data.</text>
</comment>
<feature type="compositionally biased region" description="Polar residues" evidence="1">
    <location>
        <begin position="252"/>
        <end position="287"/>
    </location>
</feature>
<proteinExistence type="predicted"/>
<name>A0AAI8UPE7_BEMTA</name>
<feature type="region of interest" description="Disordered" evidence="1">
    <location>
        <begin position="167"/>
        <end position="332"/>
    </location>
</feature>
<keyword evidence="3" id="KW-1185">Reference proteome</keyword>
<feature type="compositionally biased region" description="Polar residues" evidence="1">
    <location>
        <begin position="87"/>
        <end position="96"/>
    </location>
</feature>
<protein>
    <submittedName>
        <fullName evidence="2">Uncharacterized protein</fullName>
    </submittedName>
</protein>
<evidence type="ECO:0000313" key="3">
    <source>
        <dbReference type="Proteomes" id="UP001152759"/>
    </source>
</evidence>
<feature type="compositionally biased region" description="Polar residues" evidence="1">
    <location>
        <begin position="302"/>
        <end position="323"/>
    </location>
</feature>
<organism evidence="2 3">
    <name type="scientific">Bemisia tabaci</name>
    <name type="common">Sweetpotato whitefly</name>
    <name type="synonym">Aleurodes tabaci</name>
    <dbReference type="NCBI Taxonomy" id="7038"/>
    <lineage>
        <taxon>Eukaryota</taxon>
        <taxon>Metazoa</taxon>
        <taxon>Ecdysozoa</taxon>
        <taxon>Arthropoda</taxon>
        <taxon>Hexapoda</taxon>
        <taxon>Insecta</taxon>
        <taxon>Pterygota</taxon>
        <taxon>Neoptera</taxon>
        <taxon>Paraneoptera</taxon>
        <taxon>Hemiptera</taxon>
        <taxon>Sternorrhyncha</taxon>
        <taxon>Aleyrodoidea</taxon>
        <taxon>Aleyrodidae</taxon>
        <taxon>Aleyrodinae</taxon>
        <taxon>Bemisia</taxon>
    </lineage>
</organism>
<accession>A0AAI8UPE7</accession>